<dbReference type="Proteomes" id="UP000001070">
    <property type="component" value="Unassembled WGS sequence"/>
</dbReference>
<dbReference type="AlphaFoldDB" id="B4J8H2"/>
<feature type="chain" id="PRO_5002811743" evidence="1">
    <location>
        <begin position="24"/>
        <end position="63"/>
    </location>
</feature>
<dbReference type="FunCoup" id="B4J8H2">
    <property type="interactions" value="2"/>
</dbReference>
<evidence type="ECO:0000256" key="1">
    <source>
        <dbReference type="SAM" id="SignalP"/>
    </source>
</evidence>
<proteinExistence type="predicted"/>
<keyword evidence="3" id="KW-1185">Reference proteome</keyword>
<dbReference type="InParanoid" id="B4J8H2"/>
<gene>
    <name evidence="2" type="primary">Dgri\GH19951</name>
    <name evidence="2" type="ORF">Dgri_GH19951</name>
</gene>
<accession>B4J8H2</accession>
<dbReference type="EMBL" id="CH916367">
    <property type="protein sequence ID" value="EDW02331.1"/>
    <property type="molecule type" value="Genomic_DNA"/>
</dbReference>
<protein>
    <submittedName>
        <fullName evidence="2">GH19951</fullName>
    </submittedName>
</protein>
<dbReference type="KEGG" id="dgr:6559734"/>
<dbReference type="OMA" id="IWSFDQV"/>
<keyword evidence="1" id="KW-0732">Signal</keyword>
<dbReference type="PhylomeDB" id="B4J8H2"/>
<feature type="signal peptide" evidence="1">
    <location>
        <begin position="1"/>
        <end position="23"/>
    </location>
</feature>
<dbReference type="eggNOG" id="ENOG502T91Y">
    <property type="taxonomic scope" value="Eukaryota"/>
</dbReference>
<sequence>MWTTAVLLVACLWLLCQLLIVSAATPSAIWSLNQLGAYFNGIFRSIVGPLFGFGDGANNSTSN</sequence>
<evidence type="ECO:0000313" key="2">
    <source>
        <dbReference type="EMBL" id="EDW02331.1"/>
    </source>
</evidence>
<name>B4J8H2_DROGR</name>
<organism evidence="3">
    <name type="scientific">Drosophila grimshawi</name>
    <name type="common">Hawaiian fruit fly</name>
    <name type="synonym">Idiomyia grimshawi</name>
    <dbReference type="NCBI Taxonomy" id="7222"/>
    <lineage>
        <taxon>Eukaryota</taxon>
        <taxon>Metazoa</taxon>
        <taxon>Ecdysozoa</taxon>
        <taxon>Arthropoda</taxon>
        <taxon>Hexapoda</taxon>
        <taxon>Insecta</taxon>
        <taxon>Pterygota</taxon>
        <taxon>Neoptera</taxon>
        <taxon>Endopterygota</taxon>
        <taxon>Diptera</taxon>
        <taxon>Brachycera</taxon>
        <taxon>Muscomorpha</taxon>
        <taxon>Ephydroidea</taxon>
        <taxon>Drosophilidae</taxon>
        <taxon>Drosophila</taxon>
        <taxon>Hawaiian Drosophila</taxon>
    </lineage>
</organism>
<evidence type="ECO:0000313" key="3">
    <source>
        <dbReference type="Proteomes" id="UP000001070"/>
    </source>
</evidence>
<reference evidence="2 3" key="1">
    <citation type="journal article" date="2007" name="Nature">
        <title>Evolution of genes and genomes on the Drosophila phylogeny.</title>
        <authorList>
            <consortium name="Drosophila 12 Genomes Consortium"/>
            <person name="Clark A.G."/>
            <person name="Eisen M.B."/>
            <person name="Smith D.R."/>
            <person name="Bergman C.M."/>
            <person name="Oliver B."/>
            <person name="Markow T.A."/>
            <person name="Kaufman T.C."/>
            <person name="Kellis M."/>
            <person name="Gelbart W."/>
            <person name="Iyer V.N."/>
            <person name="Pollard D.A."/>
            <person name="Sackton T.B."/>
            <person name="Larracuente A.M."/>
            <person name="Singh N.D."/>
            <person name="Abad J.P."/>
            <person name="Abt D.N."/>
            <person name="Adryan B."/>
            <person name="Aguade M."/>
            <person name="Akashi H."/>
            <person name="Anderson W.W."/>
            <person name="Aquadro C.F."/>
            <person name="Ardell D.H."/>
            <person name="Arguello R."/>
            <person name="Artieri C.G."/>
            <person name="Barbash D.A."/>
            <person name="Barker D."/>
            <person name="Barsanti P."/>
            <person name="Batterham P."/>
            <person name="Batzoglou S."/>
            <person name="Begun D."/>
            <person name="Bhutkar A."/>
            <person name="Blanco E."/>
            <person name="Bosak S.A."/>
            <person name="Bradley R.K."/>
            <person name="Brand A.D."/>
            <person name="Brent M.R."/>
            <person name="Brooks A.N."/>
            <person name="Brown R.H."/>
            <person name="Butlin R.K."/>
            <person name="Caggese C."/>
            <person name="Calvi B.R."/>
            <person name="Bernardo de Carvalho A."/>
            <person name="Caspi A."/>
            <person name="Castrezana S."/>
            <person name="Celniker S.E."/>
            <person name="Chang J.L."/>
            <person name="Chapple C."/>
            <person name="Chatterji S."/>
            <person name="Chinwalla A."/>
            <person name="Civetta A."/>
            <person name="Clifton S.W."/>
            <person name="Comeron J.M."/>
            <person name="Costello J.C."/>
            <person name="Coyne J.A."/>
            <person name="Daub J."/>
            <person name="David R.G."/>
            <person name="Delcher A.L."/>
            <person name="Delehaunty K."/>
            <person name="Do C.B."/>
            <person name="Ebling H."/>
            <person name="Edwards K."/>
            <person name="Eickbush T."/>
            <person name="Evans J.D."/>
            <person name="Filipski A."/>
            <person name="Findeiss S."/>
            <person name="Freyhult E."/>
            <person name="Fulton L."/>
            <person name="Fulton R."/>
            <person name="Garcia A.C."/>
            <person name="Gardiner A."/>
            <person name="Garfield D.A."/>
            <person name="Garvin B.E."/>
            <person name="Gibson G."/>
            <person name="Gilbert D."/>
            <person name="Gnerre S."/>
            <person name="Godfrey J."/>
            <person name="Good R."/>
            <person name="Gotea V."/>
            <person name="Gravely B."/>
            <person name="Greenberg A.J."/>
            <person name="Griffiths-Jones S."/>
            <person name="Gross S."/>
            <person name="Guigo R."/>
            <person name="Gustafson E.A."/>
            <person name="Haerty W."/>
            <person name="Hahn M.W."/>
            <person name="Halligan D.L."/>
            <person name="Halpern A.L."/>
            <person name="Halter G.M."/>
            <person name="Han M.V."/>
            <person name="Heger A."/>
            <person name="Hillier L."/>
            <person name="Hinrichs A.S."/>
            <person name="Holmes I."/>
            <person name="Hoskins R.A."/>
            <person name="Hubisz M.J."/>
            <person name="Hultmark D."/>
            <person name="Huntley M.A."/>
            <person name="Jaffe D.B."/>
            <person name="Jagadeeshan S."/>
            <person name="Jeck W.R."/>
            <person name="Johnson J."/>
            <person name="Jones C.D."/>
            <person name="Jordan W.C."/>
            <person name="Karpen G.H."/>
            <person name="Kataoka E."/>
            <person name="Keightley P.D."/>
            <person name="Kheradpour P."/>
            <person name="Kirkness E.F."/>
            <person name="Koerich L.B."/>
            <person name="Kristiansen K."/>
            <person name="Kudrna D."/>
            <person name="Kulathinal R.J."/>
            <person name="Kumar S."/>
            <person name="Kwok R."/>
            <person name="Lander E."/>
            <person name="Langley C.H."/>
            <person name="Lapoint R."/>
            <person name="Lazzaro B.P."/>
            <person name="Lee S.J."/>
            <person name="Levesque L."/>
            <person name="Li R."/>
            <person name="Lin C.F."/>
            <person name="Lin M.F."/>
            <person name="Lindblad-Toh K."/>
            <person name="Llopart A."/>
            <person name="Long M."/>
            <person name="Low L."/>
            <person name="Lozovsky E."/>
            <person name="Lu J."/>
            <person name="Luo M."/>
            <person name="Machado C.A."/>
            <person name="Makalowski W."/>
            <person name="Marzo M."/>
            <person name="Matsuda M."/>
            <person name="Matzkin L."/>
            <person name="McAllister B."/>
            <person name="McBride C.S."/>
            <person name="McKernan B."/>
            <person name="McKernan K."/>
            <person name="Mendez-Lago M."/>
            <person name="Minx P."/>
            <person name="Mollenhauer M.U."/>
            <person name="Montooth K."/>
            <person name="Mount S.M."/>
            <person name="Mu X."/>
            <person name="Myers E."/>
            <person name="Negre B."/>
            <person name="Newfeld S."/>
            <person name="Nielsen R."/>
            <person name="Noor M.A."/>
            <person name="O'Grady P."/>
            <person name="Pachter L."/>
            <person name="Papaceit M."/>
            <person name="Parisi M.J."/>
            <person name="Parisi M."/>
            <person name="Parts L."/>
            <person name="Pedersen J.S."/>
            <person name="Pesole G."/>
            <person name="Phillippy A.M."/>
            <person name="Ponting C.P."/>
            <person name="Pop M."/>
            <person name="Porcelli D."/>
            <person name="Powell J.R."/>
            <person name="Prohaska S."/>
            <person name="Pruitt K."/>
            <person name="Puig M."/>
            <person name="Quesneville H."/>
            <person name="Ram K.R."/>
            <person name="Rand D."/>
            <person name="Rasmussen M.D."/>
            <person name="Reed L.K."/>
            <person name="Reenan R."/>
            <person name="Reily A."/>
            <person name="Remington K.A."/>
            <person name="Rieger T.T."/>
            <person name="Ritchie M.G."/>
            <person name="Robin C."/>
            <person name="Rogers Y.H."/>
            <person name="Rohde C."/>
            <person name="Rozas J."/>
            <person name="Rubenfield M.J."/>
            <person name="Ruiz A."/>
            <person name="Russo S."/>
            <person name="Salzberg S.L."/>
            <person name="Sanchez-Gracia A."/>
            <person name="Saranga D.J."/>
            <person name="Sato H."/>
            <person name="Schaeffer S.W."/>
            <person name="Schatz M.C."/>
            <person name="Schlenke T."/>
            <person name="Schwartz R."/>
            <person name="Segarra C."/>
            <person name="Singh R.S."/>
            <person name="Sirot L."/>
            <person name="Sirota M."/>
            <person name="Sisneros N.B."/>
            <person name="Smith C.D."/>
            <person name="Smith T.F."/>
            <person name="Spieth J."/>
            <person name="Stage D.E."/>
            <person name="Stark A."/>
            <person name="Stephan W."/>
            <person name="Strausberg R.L."/>
            <person name="Strempel S."/>
            <person name="Sturgill D."/>
            <person name="Sutton G."/>
            <person name="Sutton G.G."/>
            <person name="Tao W."/>
            <person name="Teichmann S."/>
            <person name="Tobari Y.N."/>
            <person name="Tomimura Y."/>
            <person name="Tsolas J.M."/>
            <person name="Valente V.L."/>
            <person name="Venter E."/>
            <person name="Venter J.C."/>
            <person name="Vicario S."/>
            <person name="Vieira F.G."/>
            <person name="Vilella A.J."/>
            <person name="Villasante A."/>
            <person name="Walenz B."/>
            <person name="Wang J."/>
            <person name="Wasserman M."/>
            <person name="Watts T."/>
            <person name="Wilson D."/>
            <person name="Wilson R.K."/>
            <person name="Wing R.A."/>
            <person name="Wolfner M.F."/>
            <person name="Wong A."/>
            <person name="Wong G.K."/>
            <person name="Wu C.I."/>
            <person name="Wu G."/>
            <person name="Yamamoto D."/>
            <person name="Yang H.P."/>
            <person name="Yang S.P."/>
            <person name="Yorke J.A."/>
            <person name="Yoshida K."/>
            <person name="Zdobnov E."/>
            <person name="Zhang P."/>
            <person name="Zhang Y."/>
            <person name="Zimin A.V."/>
            <person name="Baldwin J."/>
            <person name="Abdouelleil A."/>
            <person name="Abdulkadir J."/>
            <person name="Abebe A."/>
            <person name="Abera B."/>
            <person name="Abreu J."/>
            <person name="Acer S.C."/>
            <person name="Aftuck L."/>
            <person name="Alexander A."/>
            <person name="An P."/>
            <person name="Anderson E."/>
            <person name="Anderson S."/>
            <person name="Arachi H."/>
            <person name="Azer M."/>
            <person name="Bachantsang P."/>
            <person name="Barry A."/>
            <person name="Bayul T."/>
            <person name="Berlin A."/>
            <person name="Bessette D."/>
            <person name="Bloom T."/>
            <person name="Blye J."/>
            <person name="Boguslavskiy L."/>
            <person name="Bonnet C."/>
            <person name="Boukhgalter B."/>
            <person name="Bourzgui I."/>
            <person name="Brown A."/>
            <person name="Cahill P."/>
            <person name="Channer S."/>
            <person name="Cheshatsang Y."/>
            <person name="Chuda L."/>
            <person name="Citroen M."/>
            <person name="Collymore A."/>
            <person name="Cooke P."/>
            <person name="Costello M."/>
            <person name="D'Aco K."/>
            <person name="Daza R."/>
            <person name="De Haan G."/>
            <person name="DeGray S."/>
            <person name="DeMaso C."/>
            <person name="Dhargay N."/>
            <person name="Dooley K."/>
            <person name="Dooley E."/>
            <person name="Doricent M."/>
            <person name="Dorje P."/>
            <person name="Dorjee K."/>
            <person name="Dupes A."/>
            <person name="Elong R."/>
            <person name="Falk J."/>
            <person name="Farina A."/>
            <person name="Faro S."/>
            <person name="Ferguson D."/>
            <person name="Fisher S."/>
            <person name="Foley C.D."/>
            <person name="Franke A."/>
            <person name="Friedrich D."/>
            <person name="Gadbois L."/>
            <person name="Gearin G."/>
            <person name="Gearin C.R."/>
            <person name="Giannoukos G."/>
            <person name="Goode T."/>
            <person name="Graham J."/>
            <person name="Grandbois E."/>
            <person name="Grewal S."/>
            <person name="Gyaltsen K."/>
            <person name="Hafez N."/>
            <person name="Hagos B."/>
            <person name="Hall J."/>
            <person name="Henson C."/>
            <person name="Hollinger A."/>
            <person name="Honan T."/>
            <person name="Huard M.D."/>
            <person name="Hughes L."/>
            <person name="Hurhula B."/>
            <person name="Husby M.E."/>
            <person name="Kamat A."/>
            <person name="Kanga B."/>
            <person name="Kashin S."/>
            <person name="Khazanovich D."/>
            <person name="Kisner P."/>
            <person name="Lance K."/>
            <person name="Lara M."/>
            <person name="Lee W."/>
            <person name="Lennon N."/>
            <person name="Letendre F."/>
            <person name="LeVine R."/>
            <person name="Lipovsky A."/>
            <person name="Liu X."/>
            <person name="Liu J."/>
            <person name="Liu S."/>
            <person name="Lokyitsang T."/>
            <person name="Lokyitsang Y."/>
            <person name="Lubonja R."/>
            <person name="Lui A."/>
            <person name="MacDonald P."/>
            <person name="Magnisalis V."/>
            <person name="Maru K."/>
            <person name="Matthews C."/>
            <person name="McCusker W."/>
            <person name="McDonough S."/>
            <person name="Mehta T."/>
            <person name="Meldrim J."/>
            <person name="Meneus L."/>
            <person name="Mihai O."/>
            <person name="Mihalev A."/>
            <person name="Mihova T."/>
            <person name="Mittelman R."/>
            <person name="Mlenga V."/>
            <person name="Montmayeur A."/>
            <person name="Mulrain L."/>
            <person name="Navidi A."/>
            <person name="Naylor J."/>
            <person name="Negash T."/>
            <person name="Nguyen T."/>
            <person name="Nguyen N."/>
            <person name="Nicol R."/>
            <person name="Norbu C."/>
            <person name="Norbu N."/>
            <person name="Novod N."/>
            <person name="O'Neill B."/>
            <person name="Osman S."/>
            <person name="Markiewicz E."/>
            <person name="Oyono O.L."/>
            <person name="Patti C."/>
            <person name="Phunkhang P."/>
            <person name="Pierre F."/>
            <person name="Priest M."/>
            <person name="Raghuraman S."/>
            <person name="Rege F."/>
            <person name="Reyes R."/>
            <person name="Rise C."/>
            <person name="Rogov P."/>
            <person name="Ross K."/>
            <person name="Ryan E."/>
            <person name="Settipalli S."/>
            <person name="Shea T."/>
            <person name="Sherpa N."/>
            <person name="Shi L."/>
            <person name="Shih D."/>
            <person name="Sparrow T."/>
            <person name="Spaulding J."/>
            <person name="Stalker J."/>
            <person name="Stange-Thomann N."/>
            <person name="Stavropoulos S."/>
            <person name="Stone C."/>
            <person name="Strader C."/>
            <person name="Tesfaye S."/>
            <person name="Thomson T."/>
            <person name="Thoulutsang Y."/>
            <person name="Thoulutsang D."/>
            <person name="Topham K."/>
            <person name="Topping I."/>
            <person name="Tsamla T."/>
            <person name="Vassiliev H."/>
            <person name="Vo A."/>
            <person name="Wangchuk T."/>
            <person name="Wangdi T."/>
            <person name="Weiand M."/>
            <person name="Wilkinson J."/>
            <person name="Wilson A."/>
            <person name="Yadav S."/>
            <person name="Young G."/>
            <person name="Yu Q."/>
            <person name="Zembek L."/>
            <person name="Zhong D."/>
            <person name="Zimmer A."/>
            <person name="Zwirko Z."/>
            <person name="Jaffe D.B."/>
            <person name="Alvarez P."/>
            <person name="Brockman W."/>
            <person name="Butler J."/>
            <person name="Chin C."/>
            <person name="Gnerre S."/>
            <person name="Grabherr M."/>
            <person name="Kleber M."/>
            <person name="Mauceli E."/>
            <person name="MacCallum I."/>
        </authorList>
    </citation>
    <scope>NUCLEOTIDE SEQUENCE [LARGE SCALE GENOMIC DNA]</scope>
    <source>
        <strain evidence="3">Tucson 15287-2541.00</strain>
    </source>
</reference>
<dbReference type="HOGENOM" id="CLU_2944077_0_0_1"/>
<dbReference type="OrthoDB" id="7843220at2759"/>